<feature type="region of interest" description="Disordered" evidence="1">
    <location>
        <begin position="132"/>
        <end position="156"/>
    </location>
</feature>
<dbReference type="Pfam" id="PF05170">
    <property type="entry name" value="AsmA"/>
    <property type="match status" value="2"/>
</dbReference>
<feature type="domain" description="AsmA" evidence="2">
    <location>
        <begin position="3"/>
        <end position="631"/>
    </location>
</feature>
<feature type="compositionally biased region" description="Low complexity" evidence="1">
    <location>
        <begin position="561"/>
        <end position="579"/>
    </location>
</feature>
<organism evidence="3 4">
    <name type="scientific">Pelagibius litoralis</name>
    <dbReference type="NCBI Taxonomy" id="374515"/>
    <lineage>
        <taxon>Bacteria</taxon>
        <taxon>Pseudomonadati</taxon>
        <taxon>Pseudomonadota</taxon>
        <taxon>Alphaproteobacteria</taxon>
        <taxon>Rhodospirillales</taxon>
        <taxon>Rhodovibrionaceae</taxon>
        <taxon>Pelagibius</taxon>
    </lineage>
</organism>
<feature type="region of interest" description="Disordered" evidence="1">
    <location>
        <begin position="824"/>
        <end position="851"/>
    </location>
</feature>
<reference evidence="3" key="1">
    <citation type="submission" date="2020-03" db="EMBL/GenBank/DDBJ databases">
        <title>Genome of Pelagibius litoralis DSM 21314T.</title>
        <authorList>
            <person name="Wang G."/>
        </authorList>
    </citation>
    <scope>NUCLEOTIDE SEQUENCE</scope>
    <source>
        <strain evidence="3">DSM 21314</strain>
    </source>
</reference>
<comment type="caution">
    <text evidence="3">The sequence shown here is derived from an EMBL/GenBank/DDBJ whole genome shotgun (WGS) entry which is preliminary data.</text>
</comment>
<name>A0A967C515_9PROT</name>
<evidence type="ECO:0000256" key="1">
    <source>
        <dbReference type="SAM" id="MobiDB-lite"/>
    </source>
</evidence>
<dbReference type="PANTHER" id="PTHR30441:SF4">
    <property type="entry name" value="PROTEIN ASMA"/>
    <property type="match status" value="1"/>
</dbReference>
<keyword evidence="4" id="KW-1185">Reference proteome</keyword>
<dbReference type="GO" id="GO:0005886">
    <property type="term" value="C:plasma membrane"/>
    <property type="evidence" value="ECO:0007669"/>
    <property type="project" value="TreeGrafter"/>
</dbReference>
<feature type="region of interest" description="Disordered" evidence="1">
    <location>
        <begin position="1107"/>
        <end position="1143"/>
    </location>
</feature>
<dbReference type="GO" id="GO:0090313">
    <property type="term" value="P:regulation of protein targeting to membrane"/>
    <property type="evidence" value="ECO:0007669"/>
    <property type="project" value="TreeGrafter"/>
</dbReference>
<proteinExistence type="predicted"/>
<feature type="compositionally biased region" description="Low complexity" evidence="1">
    <location>
        <begin position="369"/>
        <end position="384"/>
    </location>
</feature>
<sequence>MKKLALTVAAILVLLTAGLLILPSFWDWNSEKGRISAEVRKLTGRDLEIVGDVSLRLLPSPAFSAGEVSLANIDGASSAKMIQIEELRIQVALFPLLQGQVLVETVTLVKPEVVLEVLPDGRRNWEFETLAQASEGGDPPASRPDSEPSGSDGAAESIEEANDAIRVDSFIIENGTLLYRDAANGLEERLTGLNAELAADSLTGPFVASGSAAYQDIQGSFDLSLDRLRESGATGFSLVLRLPKASASAQFAGALLRHQGRQTLRGRLQAQGENLAEVAALLTTKGAAPAGFLAQPFGLATEITAGPEEAQAEAMKLTLGEIDLEGDGKAVLGETPEVSARLSAKRLDLDSLLSDLLPSGTGQGAQNEDAGPAPAAPTDAADSPPRADRAEPKVSAFVLPDNVTANLELAVDTLVYRGQFARELQAAATLRDGKVTVETLTASLPGGSELALTGTLSSVAQAPVFEGELEATADNLRALLAWLDVDIEAVPADRLRKMALKTSVDARPQQLTLRDIDLRLDVSRMTGGIALALRDRPGLGVGLAVDRINLDAYLPGAEQRAGAPEQPSGAAGEAAEQPQGTEAAASAGLAFLADFDANLDLKVGALTYQGLAFNGVRLDATLQQGGLVVREASLTDLAGSGGRFSGSLANVAREPTFDGSLDLSVTSLSRLIKAVGLPSQGQLPLEAFTLSGAVNGNRQLVRFDQSLSTLGGRLHAAGKADLSQGPPLVDAAVDVAHPDLTVLLRELMPGEKIPGGLGAVDLKGQLAGDPQSLELTALAGKVAGVDLEGDLALALGGERPKITANLRSGALPLAALAAPAAAAGSKKAGTGSKTPADGGARKPASRSERWSSEPIDISALRRFDADVTLQLAAIVLDETTLRKANLEAALNDGLLVLKRFSATAYGGALSVIGKADAREGTPGGLAVSAAVTAIEVDLKALLKDLGDTDRISGPVNLESNLNAVGLSEAALVGSLNGQGKIDGTVTVAAKAEEQAGALLLGVLGKKVKEIRGLTDSTALLFGAFAGAASKVDGTFVVEQGVVTTEDTRVRGRTAEALTAATINLPTWQMNSQTDVFRDSDPQTAYLTAKLRGSLDSPDININGQAFQRREEAPAGGAESPAVPQEGTDSPASQPKPPKPEDILKEGLKGLLKGLGG</sequence>
<evidence type="ECO:0000259" key="2">
    <source>
        <dbReference type="Pfam" id="PF05170"/>
    </source>
</evidence>
<protein>
    <submittedName>
        <fullName evidence="3">AsmA family protein</fullName>
    </submittedName>
</protein>
<accession>A0A967C515</accession>
<dbReference type="Proteomes" id="UP000761264">
    <property type="component" value="Unassembled WGS sequence"/>
</dbReference>
<feature type="domain" description="AsmA" evidence="2">
    <location>
        <begin position="772"/>
        <end position="981"/>
    </location>
</feature>
<dbReference type="InterPro" id="IPR007844">
    <property type="entry name" value="AsmA"/>
</dbReference>
<gene>
    <name evidence="3" type="ORF">HBA54_08250</name>
</gene>
<dbReference type="EMBL" id="JAAQPH010000005">
    <property type="protein sequence ID" value="NIA68580.1"/>
    <property type="molecule type" value="Genomic_DNA"/>
</dbReference>
<dbReference type="InterPro" id="IPR052894">
    <property type="entry name" value="AsmA-related"/>
</dbReference>
<dbReference type="RefSeq" id="WP_167223321.1">
    <property type="nucleotide sequence ID" value="NZ_JAAQPH010000005.1"/>
</dbReference>
<evidence type="ECO:0000313" key="4">
    <source>
        <dbReference type="Proteomes" id="UP000761264"/>
    </source>
</evidence>
<dbReference type="AlphaFoldDB" id="A0A967C515"/>
<feature type="compositionally biased region" description="Low complexity" evidence="1">
    <location>
        <begin position="824"/>
        <end position="835"/>
    </location>
</feature>
<evidence type="ECO:0000313" key="3">
    <source>
        <dbReference type="EMBL" id="NIA68580.1"/>
    </source>
</evidence>
<feature type="region of interest" description="Disordered" evidence="1">
    <location>
        <begin position="356"/>
        <end position="390"/>
    </location>
</feature>
<feature type="region of interest" description="Disordered" evidence="1">
    <location>
        <begin position="558"/>
        <end position="579"/>
    </location>
</feature>
<dbReference type="PANTHER" id="PTHR30441">
    <property type="entry name" value="DUF748 DOMAIN-CONTAINING PROTEIN"/>
    <property type="match status" value="1"/>
</dbReference>